<evidence type="ECO:0000313" key="1">
    <source>
        <dbReference type="EMBL" id="KRM86303.1"/>
    </source>
</evidence>
<dbReference type="PATRIC" id="fig|1133569.4.peg.1827"/>
<organism evidence="1 2">
    <name type="scientific">Liquorilactobacillus vini DSM 20605</name>
    <dbReference type="NCBI Taxonomy" id="1133569"/>
    <lineage>
        <taxon>Bacteria</taxon>
        <taxon>Bacillati</taxon>
        <taxon>Bacillota</taxon>
        <taxon>Bacilli</taxon>
        <taxon>Lactobacillales</taxon>
        <taxon>Lactobacillaceae</taxon>
        <taxon>Liquorilactobacillus</taxon>
    </lineage>
</organism>
<dbReference type="STRING" id="1133569.FD21_GL001682"/>
<accession>A0A0R2C367</accession>
<sequence length="51" mass="6165">MVLSVERNPIIQTKSDRLEYPDRFICWFSCQLFSLADRILTKKLENFIWLS</sequence>
<proteinExistence type="predicted"/>
<dbReference type="AlphaFoldDB" id="A0A0R2C367"/>
<evidence type="ECO:0000313" key="2">
    <source>
        <dbReference type="Proteomes" id="UP000051576"/>
    </source>
</evidence>
<keyword evidence="2" id="KW-1185">Reference proteome</keyword>
<protein>
    <submittedName>
        <fullName evidence="1">Uncharacterized protein</fullName>
    </submittedName>
</protein>
<dbReference type="EMBL" id="AYYX01000055">
    <property type="protein sequence ID" value="KRM86303.1"/>
    <property type="molecule type" value="Genomic_DNA"/>
</dbReference>
<dbReference type="Proteomes" id="UP000051576">
    <property type="component" value="Unassembled WGS sequence"/>
</dbReference>
<name>A0A0R2C367_9LACO</name>
<gene>
    <name evidence="1" type="ORF">FD21_GL001682</name>
</gene>
<reference evidence="1 2" key="1">
    <citation type="journal article" date="2015" name="Genome Announc.">
        <title>Expanding the biotechnology potential of lactobacilli through comparative genomics of 213 strains and associated genera.</title>
        <authorList>
            <person name="Sun Z."/>
            <person name="Harris H.M."/>
            <person name="McCann A."/>
            <person name="Guo C."/>
            <person name="Argimon S."/>
            <person name="Zhang W."/>
            <person name="Yang X."/>
            <person name="Jeffery I.B."/>
            <person name="Cooney J.C."/>
            <person name="Kagawa T.F."/>
            <person name="Liu W."/>
            <person name="Song Y."/>
            <person name="Salvetti E."/>
            <person name="Wrobel A."/>
            <person name="Rasinkangas P."/>
            <person name="Parkhill J."/>
            <person name="Rea M.C."/>
            <person name="O'Sullivan O."/>
            <person name="Ritari J."/>
            <person name="Douillard F.P."/>
            <person name="Paul Ross R."/>
            <person name="Yang R."/>
            <person name="Briner A.E."/>
            <person name="Felis G.E."/>
            <person name="de Vos W.M."/>
            <person name="Barrangou R."/>
            <person name="Klaenhammer T.R."/>
            <person name="Caufield P.W."/>
            <person name="Cui Y."/>
            <person name="Zhang H."/>
            <person name="O'Toole P.W."/>
        </authorList>
    </citation>
    <scope>NUCLEOTIDE SEQUENCE [LARGE SCALE GENOMIC DNA]</scope>
    <source>
        <strain evidence="1 2">DSM 20605</strain>
    </source>
</reference>
<comment type="caution">
    <text evidence="1">The sequence shown here is derived from an EMBL/GenBank/DDBJ whole genome shotgun (WGS) entry which is preliminary data.</text>
</comment>